<dbReference type="GO" id="GO:0005085">
    <property type="term" value="F:guanyl-nucleotide exchange factor activity"/>
    <property type="evidence" value="ECO:0007669"/>
    <property type="project" value="UniProtKB-KW"/>
</dbReference>
<comment type="subcellular location">
    <subcellularLocation>
        <location evidence="1">Cytoplasm</location>
        <location evidence="1">Cell cortex</location>
    </subcellularLocation>
</comment>
<evidence type="ECO:0000256" key="3">
    <source>
        <dbReference type="ARBA" id="ARBA00022490"/>
    </source>
</evidence>
<dbReference type="PANTHER" id="PTHR12425">
    <property type="entry name" value="SYNEMBRYN"/>
    <property type="match status" value="1"/>
</dbReference>
<dbReference type="Proteomes" id="UP000192578">
    <property type="component" value="Unassembled WGS sequence"/>
</dbReference>
<dbReference type="GO" id="GO:0007186">
    <property type="term" value="P:G protein-coupled receptor signaling pathway"/>
    <property type="evidence" value="ECO:0007669"/>
    <property type="project" value="TreeGrafter"/>
</dbReference>
<name>A0A1W0X5J9_HYPEX</name>
<keyword evidence="5" id="KW-0143">Chaperone</keyword>
<dbReference type="SUPFAM" id="SSF48371">
    <property type="entry name" value="ARM repeat"/>
    <property type="match status" value="1"/>
</dbReference>
<keyword evidence="3" id="KW-0963">Cytoplasm</keyword>
<evidence type="ECO:0000256" key="5">
    <source>
        <dbReference type="ARBA" id="ARBA00023186"/>
    </source>
</evidence>
<dbReference type="GO" id="GO:0005938">
    <property type="term" value="C:cell cortex"/>
    <property type="evidence" value="ECO:0007669"/>
    <property type="project" value="UniProtKB-SubCell"/>
</dbReference>
<dbReference type="AlphaFoldDB" id="A0A1W0X5J9"/>
<evidence type="ECO:0000256" key="4">
    <source>
        <dbReference type="ARBA" id="ARBA00022658"/>
    </source>
</evidence>
<dbReference type="InterPro" id="IPR008376">
    <property type="entry name" value="Chaperone_Ric-8_A/B"/>
</dbReference>
<comment type="similarity">
    <text evidence="2">Belongs to the synembryn family.</text>
</comment>
<dbReference type="Pfam" id="PF10165">
    <property type="entry name" value="Ric8"/>
    <property type="match status" value="1"/>
</dbReference>
<gene>
    <name evidence="6" type="ORF">BV898_03234</name>
</gene>
<keyword evidence="7" id="KW-1185">Reference proteome</keyword>
<proteinExistence type="inferred from homology"/>
<dbReference type="GO" id="GO:0001965">
    <property type="term" value="F:G-protein alpha-subunit binding"/>
    <property type="evidence" value="ECO:0007669"/>
    <property type="project" value="TreeGrafter"/>
</dbReference>
<dbReference type="PANTHER" id="PTHR12425:SF5">
    <property type="entry name" value="SYNEMBRYN"/>
    <property type="match status" value="1"/>
</dbReference>
<sequence length="535" mass="59815">MEEHFLRIFETEEPEKLHQSLTKAVQQNFNASSFPNLSQLDKKRLGEQMAKVLADENARHLLHALTLELLKILARDKTGLEEMINDDLLRCVTHAARLEPDFHGTFPDQTELTVTTEAQKVLCNVVFNSGSAQRYVSRQEVVEALMSRISANKDKKRWSLENQFLDVKLLFILTILCAEIRSVLRNDCHAVQDLCIYATCLHDKKQHTFVNNILCEILKTLFNLVCNISQINLTMSEEMDFVNLGQVCREMLVKKPSDEVKRHVINLLTVVKNFGYSQLVVPIAEDGNSPESAVPFEGVDLGAVAVMLHFLEEKLSIAGGGKPTDDQLSPVLCTLTEAAKAVPVIRRFLKAQILPPLRELHQRPEVGTTMRNKICRLLTSTQISVRDSAGDLLFALCKGNAKRLIKYTGYGNAAGWLADRGLMGLPAPVLTAEDDSDTNSDTEEYSAVKSDIDPMTGAVRVERPDPMAGMSDEQKEHLAMELVHGMDKLLRTGQFKPVAVGADGRPHSVENVMQFREEILKNQPERQSKSDSDSD</sequence>
<evidence type="ECO:0000313" key="7">
    <source>
        <dbReference type="Proteomes" id="UP000192578"/>
    </source>
</evidence>
<keyword evidence="4" id="KW-0344">Guanine-nucleotide releasing factor</keyword>
<protein>
    <submittedName>
        <fullName evidence="6">Synembryn-A</fullName>
    </submittedName>
</protein>
<dbReference type="InterPro" id="IPR019318">
    <property type="entry name" value="Gua_nucleotide_exch_fac_Ric8"/>
</dbReference>
<evidence type="ECO:0000256" key="1">
    <source>
        <dbReference type="ARBA" id="ARBA00004544"/>
    </source>
</evidence>
<reference evidence="7" key="1">
    <citation type="submission" date="2017-01" db="EMBL/GenBank/DDBJ databases">
        <title>Comparative genomics of anhydrobiosis in the tardigrade Hypsibius dujardini.</title>
        <authorList>
            <person name="Yoshida Y."/>
            <person name="Koutsovoulos G."/>
            <person name="Laetsch D."/>
            <person name="Stevens L."/>
            <person name="Kumar S."/>
            <person name="Horikawa D."/>
            <person name="Ishino K."/>
            <person name="Komine S."/>
            <person name="Tomita M."/>
            <person name="Blaxter M."/>
            <person name="Arakawa K."/>
        </authorList>
    </citation>
    <scope>NUCLEOTIDE SEQUENCE [LARGE SCALE GENOMIC DNA]</scope>
    <source>
        <strain evidence="7">Z151</strain>
    </source>
</reference>
<accession>A0A1W0X5J9</accession>
<evidence type="ECO:0000256" key="2">
    <source>
        <dbReference type="ARBA" id="ARBA00009049"/>
    </source>
</evidence>
<dbReference type="InterPro" id="IPR016024">
    <property type="entry name" value="ARM-type_fold"/>
</dbReference>
<organism evidence="6 7">
    <name type="scientific">Hypsibius exemplaris</name>
    <name type="common">Freshwater tardigrade</name>
    <dbReference type="NCBI Taxonomy" id="2072580"/>
    <lineage>
        <taxon>Eukaryota</taxon>
        <taxon>Metazoa</taxon>
        <taxon>Ecdysozoa</taxon>
        <taxon>Tardigrada</taxon>
        <taxon>Eutardigrada</taxon>
        <taxon>Parachela</taxon>
        <taxon>Hypsibioidea</taxon>
        <taxon>Hypsibiidae</taxon>
        <taxon>Hypsibius</taxon>
    </lineage>
</organism>
<dbReference type="PRINTS" id="PR01802">
    <property type="entry name" value="SYNEMBRYN"/>
</dbReference>
<comment type="caution">
    <text evidence="6">The sequence shown here is derived from an EMBL/GenBank/DDBJ whole genome shotgun (WGS) entry which is preliminary data.</text>
</comment>
<evidence type="ECO:0000313" key="6">
    <source>
        <dbReference type="EMBL" id="OQV22799.1"/>
    </source>
</evidence>
<dbReference type="OrthoDB" id="5585685at2759"/>
<dbReference type="EMBL" id="MTYJ01000015">
    <property type="protein sequence ID" value="OQV22799.1"/>
    <property type="molecule type" value="Genomic_DNA"/>
</dbReference>